<keyword evidence="2" id="KW-1185">Reference proteome</keyword>
<dbReference type="AlphaFoldDB" id="A0A0D0BHR8"/>
<accession>A0A0D0BHR8</accession>
<reference evidence="1 2" key="1">
    <citation type="submission" date="2014-04" db="EMBL/GenBank/DDBJ databases">
        <title>Evolutionary Origins and Diversification of the Mycorrhizal Mutualists.</title>
        <authorList>
            <consortium name="DOE Joint Genome Institute"/>
            <consortium name="Mycorrhizal Genomics Consortium"/>
            <person name="Kohler A."/>
            <person name="Kuo A."/>
            <person name="Nagy L.G."/>
            <person name="Floudas D."/>
            <person name="Copeland A."/>
            <person name="Barry K.W."/>
            <person name="Cichocki N."/>
            <person name="Veneault-Fourrey C."/>
            <person name="LaButti K."/>
            <person name="Lindquist E.A."/>
            <person name="Lipzen A."/>
            <person name="Lundell T."/>
            <person name="Morin E."/>
            <person name="Murat C."/>
            <person name="Riley R."/>
            <person name="Ohm R."/>
            <person name="Sun H."/>
            <person name="Tunlid A."/>
            <person name="Henrissat B."/>
            <person name="Grigoriev I.V."/>
            <person name="Hibbett D.S."/>
            <person name="Martin F."/>
        </authorList>
    </citation>
    <scope>NUCLEOTIDE SEQUENCE [LARGE SCALE GENOMIC DNA]</scope>
    <source>
        <strain evidence="1 2">FD-317 M1</strain>
    </source>
</reference>
<proteinExistence type="predicted"/>
<dbReference type="Proteomes" id="UP000053593">
    <property type="component" value="Unassembled WGS sequence"/>
</dbReference>
<organism evidence="1 2">
    <name type="scientific">Collybiopsis luxurians FD-317 M1</name>
    <dbReference type="NCBI Taxonomy" id="944289"/>
    <lineage>
        <taxon>Eukaryota</taxon>
        <taxon>Fungi</taxon>
        <taxon>Dikarya</taxon>
        <taxon>Basidiomycota</taxon>
        <taxon>Agaricomycotina</taxon>
        <taxon>Agaricomycetes</taxon>
        <taxon>Agaricomycetidae</taxon>
        <taxon>Agaricales</taxon>
        <taxon>Marasmiineae</taxon>
        <taxon>Omphalotaceae</taxon>
        <taxon>Collybiopsis</taxon>
        <taxon>Collybiopsis luxurians</taxon>
    </lineage>
</organism>
<dbReference type="HOGENOM" id="CLU_1219804_0_0_1"/>
<sequence>MCQDFIFSSLLVLLHLVFTICWAWSHIFIASEVSAVSLCTLVIHIALSGCYSYQCSIQFIFLPDDFVYCGCSERLRLFSALYLMILPTPHQGYHLGGDCKPKVSYGTMSLSFHVVDSAQPVSSQPTISLPPISLPPLSMFDFSIGINSSLHALSLPSSEFTFSVSLLPKNPSICVCEYEHSPQQHEGNLDNPSLQSCMHSSIDARTDPECNFPPKPISQSHIDNVIH</sequence>
<evidence type="ECO:0000313" key="2">
    <source>
        <dbReference type="Proteomes" id="UP000053593"/>
    </source>
</evidence>
<name>A0A0D0BHR8_9AGAR</name>
<gene>
    <name evidence="1" type="ORF">GYMLUDRAFT_63275</name>
</gene>
<evidence type="ECO:0000313" key="1">
    <source>
        <dbReference type="EMBL" id="KIK54336.1"/>
    </source>
</evidence>
<protein>
    <submittedName>
        <fullName evidence="1">Uncharacterized protein</fullName>
    </submittedName>
</protein>
<dbReference type="EMBL" id="KN834817">
    <property type="protein sequence ID" value="KIK54336.1"/>
    <property type="molecule type" value="Genomic_DNA"/>
</dbReference>